<evidence type="ECO:0000256" key="2">
    <source>
        <dbReference type="ARBA" id="ARBA00022679"/>
    </source>
</evidence>
<dbReference type="InterPro" id="IPR017441">
    <property type="entry name" value="Protein_kinase_ATP_BS"/>
</dbReference>
<dbReference type="SUPFAM" id="SSF56112">
    <property type="entry name" value="Protein kinase-like (PK-like)"/>
    <property type="match status" value="1"/>
</dbReference>
<keyword evidence="3" id="KW-0547">Nucleotide-binding</keyword>
<dbReference type="InterPro" id="IPR000719">
    <property type="entry name" value="Prot_kinase_dom"/>
</dbReference>
<proteinExistence type="predicted"/>
<keyword evidence="6" id="KW-0472">Membrane</keyword>
<gene>
    <name evidence="8" type="ORF">MNBD_GAMMA11-2995</name>
</gene>
<keyword evidence="4 8" id="KW-0418">Kinase</keyword>
<dbReference type="PROSITE" id="PS50011">
    <property type="entry name" value="PROTEIN_KINASE_DOM"/>
    <property type="match status" value="1"/>
</dbReference>
<dbReference type="SMART" id="SM00220">
    <property type="entry name" value="S_TKc"/>
    <property type="match status" value="1"/>
</dbReference>
<dbReference type="InterPro" id="IPR011009">
    <property type="entry name" value="Kinase-like_dom_sf"/>
</dbReference>
<dbReference type="PANTHER" id="PTHR43289">
    <property type="entry name" value="MITOGEN-ACTIVATED PROTEIN KINASE KINASE KINASE 20-RELATED"/>
    <property type="match status" value="1"/>
</dbReference>
<dbReference type="GO" id="GO:0004674">
    <property type="term" value="F:protein serine/threonine kinase activity"/>
    <property type="evidence" value="ECO:0007669"/>
    <property type="project" value="UniProtKB-KW"/>
</dbReference>
<keyword evidence="2" id="KW-0808">Transferase</keyword>
<evidence type="ECO:0000256" key="4">
    <source>
        <dbReference type="ARBA" id="ARBA00022777"/>
    </source>
</evidence>
<protein>
    <submittedName>
        <fullName evidence="8">Serine/threonine protein kinase PrkC, regulator of stationary phase</fullName>
    </submittedName>
</protein>
<keyword evidence="6" id="KW-0812">Transmembrane</keyword>
<keyword evidence="1 8" id="KW-0723">Serine/threonine-protein kinase</keyword>
<dbReference type="AlphaFoldDB" id="A0A3B0X111"/>
<evidence type="ECO:0000256" key="5">
    <source>
        <dbReference type="ARBA" id="ARBA00022840"/>
    </source>
</evidence>
<keyword evidence="6" id="KW-1133">Transmembrane helix</keyword>
<dbReference type="CDD" id="cd14014">
    <property type="entry name" value="STKc_PknB_like"/>
    <property type="match status" value="1"/>
</dbReference>
<evidence type="ECO:0000313" key="8">
    <source>
        <dbReference type="EMBL" id="VAW58380.1"/>
    </source>
</evidence>
<dbReference type="PANTHER" id="PTHR43289:SF34">
    <property type="entry name" value="SERINE_THREONINE-PROTEIN KINASE YBDM-RELATED"/>
    <property type="match status" value="1"/>
</dbReference>
<dbReference type="PROSITE" id="PS00107">
    <property type="entry name" value="PROTEIN_KINASE_ATP"/>
    <property type="match status" value="1"/>
</dbReference>
<dbReference type="EMBL" id="UOFG01000035">
    <property type="protein sequence ID" value="VAW58380.1"/>
    <property type="molecule type" value="Genomic_DNA"/>
</dbReference>
<feature type="transmembrane region" description="Helical" evidence="6">
    <location>
        <begin position="300"/>
        <end position="323"/>
    </location>
</feature>
<sequence>MNSTDTILQTPAANREPTAFGKYQVQYKIGQGAMGAVYKAYDPSIDRMVAVKTISPGVLLSDSTGEFKERFLREIRATGKINHPNIISVFDSGELDGNPFFVMEYVEGKELKDYLIDNSSVSLEHAIRIFCQILDALSYSHEAGIVHRDIKPSNIFIDVNGNVKIADFGVARQSNSNLTQTGSIIGTPGYMSPEQCQGKDVDYRSDLFSAAVVFYEMITGEKCFGGTSAHIVMHRILNNSPEKPSILNICIPEHIDRAVLKALSKNPSDRYPSALEFKAAIESSSSARYNVAQKTRTGKYLVASVAIIAVIAAIVVVTALMVIDNAEKSDLVNMKDEEVTQWQQSTIKPVPLSDQNKILRLLKVGKAHTLVGRYVVPQGSNAYSTYKLILDIDPGNVAAHEGMRQVKDGLLKQIESWVEEGNTERAKDNITAAIDLYPEESQFREMLGALD</sequence>
<evidence type="ECO:0000256" key="6">
    <source>
        <dbReference type="SAM" id="Phobius"/>
    </source>
</evidence>
<dbReference type="GO" id="GO:0005524">
    <property type="term" value="F:ATP binding"/>
    <property type="evidence" value="ECO:0007669"/>
    <property type="project" value="UniProtKB-KW"/>
</dbReference>
<dbReference type="Gene3D" id="1.10.510.10">
    <property type="entry name" value="Transferase(Phosphotransferase) domain 1"/>
    <property type="match status" value="1"/>
</dbReference>
<organism evidence="8">
    <name type="scientific">hydrothermal vent metagenome</name>
    <dbReference type="NCBI Taxonomy" id="652676"/>
    <lineage>
        <taxon>unclassified sequences</taxon>
        <taxon>metagenomes</taxon>
        <taxon>ecological metagenomes</taxon>
    </lineage>
</organism>
<reference evidence="8" key="1">
    <citation type="submission" date="2018-06" db="EMBL/GenBank/DDBJ databases">
        <authorList>
            <person name="Zhirakovskaya E."/>
        </authorList>
    </citation>
    <scope>NUCLEOTIDE SEQUENCE</scope>
</reference>
<dbReference type="PROSITE" id="PS00108">
    <property type="entry name" value="PROTEIN_KINASE_ST"/>
    <property type="match status" value="1"/>
</dbReference>
<name>A0A3B0X111_9ZZZZ</name>
<evidence type="ECO:0000259" key="7">
    <source>
        <dbReference type="PROSITE" id="PS50011"/>
    </source>
</evidence>
<dbReference type="Gene3D" id="3.30.200.20">
    <property type="entry name" value="Phosphorylase Kinase, domain 1"/>
    <property type="match status" value="1"/>
</dbReference>
<evidence type="ECO:0000256" key="3">
    <source>
        <dbReference type="ARBA" id="ARBA00022741"/>
    </source>
</evidence>
<dbReference type="InterPro" id="IPR008271">
    <property type="entry name" value="Ser/Thr_kinase_AS"/>
</dbReference>
<keyword evidence="5" id="KW-0067">ATP-binding</keyword>
<feature type="domain" description="Protein kinase" evidence="7">
    <location>
        <begin position="23"/>
        <end position="289"/>
    </location>
</feature>
<dbReference type="FunFam" id="1.10.510.10:FF:000021">
    <property type="entry name" value="Serine/threonine protein kinase"/>
    <property type="match status" value="1"/>
</dbReference>
<evidence type="ECO:0000256" key="1">
    <source>
        <dbReference type="ARBA" id="ARBA00022527"/>
    </source>
</evidence>
<dbReference type="Pfam" id="PF00069">
    <property type="entry name" value="Pkinase"/>
    <property type="match status" value="1"/>
</dbReference>
<accession>A0A3B0X111</accession>